<dbReference type="Proteomes" id="UP001604267">
    <property type="component" value="Unassembled WGS sequence"/>
</dbReference>
<proteinExistence type="predicted"/>
<keyword evidence="2" id="KW-1185">Reference proteome</keyword>
<dbReference type="EMBL" id="JBICYV010000005">
    <property type="protein sequence ID" value="MFG3011123.1"/>
    <property type="molecule type" value="Genomic_DNA"/>
</dbReference>
<dbReference type="InterPro" id="IPR037883">
    <property type="entry name" value="Knr4/Smi1-like_sf"/>
</dbReference>
<protein>
    <submittedName>
        <fullName evidence="1">SMI1/KNR4 family protein</fullName>
    </submittedName>
</protein>
<dbReference type="RefSeq" id="WP_392817376.1">
    <property type="nucleotide sequence ID" value="NZ_JBICYV010000005.1"/>
</dbReference>
<evidence type="ECO:0000313" key="1">
    <source>
        <dbReference type="EMBL" id="MFG3011123.1"/>
    </source>
</evidence>
<name>A0ABW7B4U3_9ACTN</name>
<evidence type="ECO:0000313" key="2">
    <source>
        <dbReference type="Proteomes" id="UP001604267"/>
    </source>
</evidence>
<sequence length="160" mass="17151">MTDDEVVETLRAVGRGRALPPPAGADAIDEAERVIGFRTPPLLRRLYGEVANGGFGPEDGVLGVSGGHAQGDFRDIAELYQDGPDPSGRVPAGLVLLYDWGCTIWSLVDFRDPAGPMWCSHQGELWPQGITLGEWLIGTSTGTVTVHTLLDSEPAVERDQ</sequence>
<dbReference type="SUPFAM" id="SSF160631">
    <property type="entry name" value="SMI1/KNR4-like"/>
    <property type="match status" value="1"/>
</dbReference>
<gene>
    <name evidence="1" type="ORF">ACGFZB_11785</name>
</gene>
<organism evidence="1 2">
    <name type="scientific">Streptomyces cinerochromogenes</name>
    <dbReference type="NCBI Taxonomy" id="66422"/>
    <lineage>
        <taxon>Bacteria</taxon>
        <taxon>Bacillati</taxon>
        <taxon>Actinomycetota</taxon>
        <taxon>Actinomycetes</taxon>
        <taxon>Kitasatosporales</taxon>
        <taxon>Streptomycetaceae</taxon>
        <taxon>Streptomyces</taxon>
    </lineage>
</organism>
<reference evidence="1 2" key="1">
    <citation type="submission" date="2024-10" db="EMBL/GenBank/DDBJ databases">
        <title>The Natural Products Discovery Center: Release of the First 8490 Sequenced Strains for Exploring Actinobacteria Biosynthetic Diversity.</title>
        <authorList>
            <person name="Kalkreuter E."/>
            <person name="Kautsar S.A."/>
            <person name="Yang D."/>
            <person name="Bader C.D."/>
            <person name="Teijaro C.N."/>
            <person name="Fluegel L."/>
            <person name="Davis C.M."/>
            <person name="Simpson J.R."/>
            <person name="Lauterbach L."/>
            <person name="Steele A.D."/>
            <person name="Gui C."/>
            <person name="Meng S."/>
            <person name="Li G."/>
            <person name="Viehrig K."/>
            <person name="Ye F."/>
            <person name="Su P."/>
            <person name="Kiefer A.F."/>
            <person name="Nichols A."/>
            <person name="Cepeda A.J."/>
            <person name="Yan W."/>
            <person name="Fan B."/>
            <person name="Jiang Y."/>
            <person name="Adhikari A."/>
            <person name="Zheng C.-J."/>
            <person name="Schuster L."/>
            <person name="Cowan T.M."/>
            <person name="Smanski M.J."/>
            <person name="Chevrette M.G."/>
            <person name="De Carvalho L.P.S."/>
            <person name="Shen B."/>
        </authorList>
    </citation>
    <scope>NUCLEOTIDE SEQUENCE [LARGE SCALE GENOMIC DNA]</scope>
    <source>
        <strain evidence="1 2">NPDC048320</strain>
    </source>
</reference>
<comment type="caution">
    <text evidence="1">The sequence shown here is derived from an EMBL/GenBank/DDBJ whole genome shotgun (WGS) entry which is preliminary data.</text>
</comment>
<accession>A0ABW7B4U3</accession>